<organism evidence="1 2">
    <name type="scientific">Fluviicola taffensis (strain DSM 16823 / NCIMB 13979 / RW262)</name>
    <dbReference type="NCBI Taxonomy" id="755732"/>
    <lineage>
        <taxon>Bacteria</taxon>
        <taxon>Pseudomonadati</taxon>
        <taxon>Bacteroidota</taxon>
        <taxon>Flavobacteriia</taxon>
        <taxon>Flavobacteriales</taxon>
        <taxon>Crocinitomicaceae</taxon>
        <taxon>Fluviicola</taxon>
    </lineage>
</organism>
<evidence type="ECO:0000313" key="2">
    <source>
        <dbReference type="Proteomes" id="UP000007463"/>
    </source>
</evidence>
<protein>
    <submittedName>
        <fullName evidence="1">Uncharacterized protein</fullName>
    </submittedName>
</protein>
<dbReference type="KEGG" id="fte:Fluta_0339"/>
<reference evidence="1 2" key="1">
    <citation type="journal article" date="2011" name="Stand. Genomic Sci.">
        <title>Complete genome sequence of the gliding freshwater bacterium Fluviicola taffensis type strain (RW262).</title>
        <authorList>
            <person name="Woyke T."/>
            <person name="Chertkov O."/>
            <person name="Lapidus A."/>
            <person name="Nolan M."/>
            <person name="Lucas S."/>
            <person name="Del Rio T.G."/>
            <person name="Tice H."/>
            <person name="Cheng J.F."/>
            <person name="Tapia R."/>
            <person name="Han C."/>
            <person name="Goodwin L."/>
            <person name="Pitluck S."/>
            <person name="Liolios K."/>
            <person name="Pagani I."/>
            <person name="Ivanova N."/>
            <person name="Huntemann M."/>
            <person name="Mavromatis K."/>
            <person name="Mikhailova N."/>
            <person name="Pati A."/>
            <person name="Chen A."/>
            <person name="Palaniappan K."/>
            <person name="Land M."/>
            <person name="Hauser L."/>
            <person name="Brambilla E.M."/>
            <person name="Rohde M."/>
            <person name="Mwirichia R."/>
            <person name="Sikorski J."/>
            <person name="Tindall B.J."/>
            <person name="Goker M."/>
            <person name="Bristow J."/>
            <person name="Eisen J.A."/>
            <person name="Markowitz V."/>
            <person name="Hugenholtz P."/>
            <person name="Klenk H.P."/>
            <person name="Kyrpides N.C."/>
        </authorList>
    </citation>
    <scope>NUCLEOTIDE SEQUENCE [LARGE SCALE GENOMIC DNA]</scope>
    <source>
        <strain evidence="2">DSM 16823 / RW262 / RW262</strain>
    </source>
</reference>
<proteinExistence type="predicted"/>
<dbReference type="AlphaFoldDB" id="F2IDH1"/>
<sequence length="114" mass="13107">MRLLLQIILYFFTCFISSALPIAIGTAPKIVIPTHRTIFHKTENFGKSEKSEIGLENFARSSLEEQQSQTTTFHQNTFLLSSYLKEENSCAFDFQKTGFPYQFKVAQFSKNLLI</sequence>
<gene>
    <name evidence="1" type="ordered locus">Fluta_0339</name>
</gene>
<name>F2IDH1_FLUTR</name>
<accession>F2IDH1</accession>
<dbReference type="HOGENOM" id="CLU_2408966_0_0_10"/>
<keyword evidence="2" id="KW-1185">Reference proteome</keyword>
<dbReference type="STRING" id="755732.Fluta_0339"/>
<evidence type="ECO:0000313" key="1">
    <source>
        <dbReference type="EMBL" id="AEA42347.1"/>
    </source>
</evidence>
<dbReference type="EMBL" id="CP002542">
    <property type="protein sequence ID" value="AEA42347.1"/>
    <property type="molecule type" value="Genomic_DNA"/>
</dbReference>
<reference evidence="2" key="2">
    <citation type="submission" date="2011-02" db="EMBL/GenBank/DDBJ databases">
        <title>The complete genome of Fluviicola taffensis DSM 16823.</title>
        <authorList>
            <consortium name="US DOE Joint Genome Institute (JGI-PGF)"/>
            <person name="Lucas S."/>
            <person name="Copeland A."/>
            <person name="Lapidus A."/>
            <person name="Bruce D."/>
            <person name="Goodwin L."/>
            <person name="Pitluck S."/>
            <person name="Kyrpides N."/>
            <person name="Mavromatis K."/>
            <person name="Ivanova N."/>
            <person name="Mikhailova N."/>
            <person name="Pagani I."/>
            <person name="Chertkov O."/>
            <person name="Detter J.C."/>
            <person name="Han C."/>
            <person name="Tapia R."/>
            <person name="Land M."/>
            <person name="Hauser L."/>
            <person name="Markowitz V."/>
            <person name="Cheng J.-F."/>
            <person name="Hugenholtz P."/>
            <person name="Woyke T."/>
            <person name="Wu D."/>
            <person name="Tindall B."/>
            <person name="Pomrenke H.G."/>
            <person name="Brambilla E."/>
            <person name="Klenk H.-P."/>
            <person name="Eisen J.A."/>
        </authorList>
    </citation>
    <scope>NUCLEOTIDE SEQUENCE [LARGE SCALE GENOMIC DNA]</scope>
    <source>
        <strain evidence="2">DSM 16823 / RW262 / RW262</strain>
    </source>
</reference>
<dbReference type="Proteomes" id="UP000007463">
    <property type="component" value="Chromosome"/>
</dbReference>